<evidence type="ECO:0008006" key="2">
    <source>
        <dbReference type="Google" id="ProtNLM"/>
    </source>
</evidence>
<dbReference type="EMBL" id="CP098827">
    <property type="protein sequence ID" value="XBO70817.1"/>
    <property type="molecule type" value="Genomic_DNA"/>
</dbReference>
<reference evidence="1" key="1">
    <citation type="submission" date="2022-06" db="EMBL/GenBank/DDBJ databases">
        <title>A novel DMS-producing enzyme.</title>
        <authorList>
            <person name="Zhang Y."/>
        </authorList>
    </citation>
    <scope>NUCLEOTIDE SEQUENCE</scope>
    <source>
        <strain evidence="1">RT37</strain>
    </source>
</reference>
<dbReference type="InterPro" id="IPR027396">
    <property type="entry name" value="DsrEFH-like"/>
</dbReference>
<evidence type="ECO:0000313" key="1">
    <source>
        <dbReference type="EMBL" id="XBO70817.1"/>
    </source>
</evidence>
<dbReference type="AlphaFoldDB" id="A0AAU7KGM3"/>
<name>A0AAU7KGM3_9GAMM</name>
<dbReference type="RefSeq" id="WP_348827201.1">
    <property type="nucleotide sequence ID" value="NZ_CP098827.1"/>
</dbReference>
<accession>A0AAU7KGM3</accession>
<dbReference type="SUPFAM" id="SSF75169">
    <property type="entry name" value="DsrEFH-like"/>
    <property type="match status" value="1"/>
</dbReference>
<dbReference type="Gene3D" id="3.40.1260.10">
    <property type="entry name" value="DsrEFH-like"/>
    <property type="match status" value="1"/>
</dbReference>
<protein>
    <recommendedName>
        <fullName evidence="2">Intracellular sulfur oxidation DsrE/DsrF family protein</fullName>
    </recommendedName>
</protein>
<proteinExistence type="predicted"/>
<organism evidence="1">
    <name type="scientific">Halomonas sp. RT37</name>
    <dbReference type="NCBI Taxonomy" id="2950872"/>
    <lineage>
        <taxon>Bacteria</taxon>
        <taxon>Pseudomonadati</taxon>
        <taxon>Pseudomonadota</taxon>
        <taxon>Gammaproteobacteria</taxon>
        <taxon>Oceanospirillales</taxon>
        <taxon>Halomonadaceae</taxon>
        <taxon>Halomonas</taxon>
    </lineage>
</organism>
<gene>
    <name evidence="1" type="ORF">NFG58_19795</name>
</gene>
<sequence length="111" mass="11720">MSETGLPPREAGDSRLKVMLHAPCAESLARARRNARNLKAASPDAEVLIITNAGGVAAAVATPDDTDAWLRLCRNSLDAQGIVDTRGLAIVEAAVLTLAEGQRQGWAYIRA</sequence>